<gene>
    <name evidence="2" type="ORF">A9Q02_20985</name>
</gene>
<accession>A0A2H3KRX1</accession>
<feature type="transmembrane region" description="Helical" evidence="1">
    <location>
        <begin position="7"/>
        <end position="29"/>
    </location>
</feature>
<keyword evidence="1" id="KW-1133">Transmembrane helix</keyword>
<evidence type="ECO:0000313" key="2">
    <source>
        <dbReference type="EMBL" id="PDW01421.1"/>
    </source>
</evidence>
<keyword evidence="1" id="KW-0812">Transmembrane</keyword>
<name>A0A2H3KRX1_9CHLR</name>
<organism evidence="2 3">
    <name type="scientific">Candidatus Chloroploca asiatica</name>
    <dbReference type="NCBI Taxonomy" id="1506545"/>
    <lineage>
        <taxon>Bacteria</taxon>
        <taxon>Bacillati</taxon>
        <taxon>Chloroflexota</taxon>
        <taxon>Chloroflexia</taxon>
        <taxon>Chloroflexales</taxon>
        <taxon>Chloroflexineae</taxon>
        <taxon>Oscillochloridaceae</taxon>
        <taxon>Candidatus Chloroploca</taxon>
    </lineage>
</organism>
<evidence type="ECO:0000256" key="1">
    <source>
        <dbReference type="SAM" id="Phobius"/>
    </source>
</evidence>
<reference evidence="2 3" key="1">
    <citation type="submission" date="2016-05" db="EMBL/GenBank/DDBJ databases">
        <authorList>
            <person name="Lavstsen T."/>
            <person name="Jespersen J.S."/>
        </authorList>
    </citation>
    <scope>NUCLEOTIDE SEQUENCE [LARGE SCALE GENOMIC DNA]</scope>
    <source>
        <strain evidence="2 3">B7-9</strain>
    </source>
</reference>
<protein>
    <submittedName>
        <fullName evidence="2">Uncharacterized protein</fullName>
    </submittedName>
</protein>
<dbReference type="Proteomes" id="UP000220922">
    <property type="component" value="Unassembled WGS sequence"/>
</dbReference>
<comment type="caution">
    <text evidence="2">The sequence shown here is derived from an EMBL/GenBank/DDBJ whole genome shotgun (WGS) entry which is preliminary data.</text>
</comment>
<sequence length="66" mass="7241">MRKLAGNVAAIIFVYLLFFHYATFAAFWSPILNPIDPSTNLTALVSVVTPAAIGIFVGALLYRIRL</sequence>
<dbReference type="AlphaFoldDB" id="A0A2H3KRX1"/>
<feature type="transmembrane region" description="Helical" evidence="1">
    <location>
        <begin position="41"/>
        <end position="62"/>
    </location>
</feature>
<keyword evidence="3" id="KW-1185">Reference proteome</keyword>
<dbReference type="EMBL" id="LYXE01000003">
    <property type="protein sequence ID" value="PDW01421.1"/>
    <property type="molecule type" value="Genomic_DNA"/>
</dbReference>
<dbReference type="RefSeq" id="WP_097650328.1">
    <property type="nucleotide sequence ID" value="NZ_LYXE01000003.1"/>
</dbReference>
<proteinExistence type="predicted"/>
<evidence type="ECO:0000313" key="3">
    <source>
        <dbReference type="Proteomes" id="UP000220922"/>
    </source>
</evidence>
<keyword evidence="1" id="KW-0472">Membrane</keyword>